<dbReference type="Proteomes" id="UP000597617">
    <property type="component" value="Unassembled WGS sequence"/>
</dbReference>
<evidence type="ECO:0008006" key="3">
    <source>
        <dbReference type="Google" id="ProtNLM"/>
    </source>
</evidence>
<name>A0ABS0IIN9_9BACT</name>
<gene>
    <name evidence="1" type="ORF">I2I05_09685</name>
</gene>
<protein>
    <recommendedName>
        <fullName evidence="3">Lipoprotein</fullName>
    </recommendedName>
</protein>
<keyword evidence="2" id="KW-1185">Reference proteome</keyword>
<reference evidence="1 2" key="1">
    <citation type="submission" date="2020-11" db="EMBL/GenBank/DDBJ databases">
        <authorList>
            <person name="Kim M.K."/>
        </authorList>
    </citation>
    <scope>NUCLEOTIDE SEQUENCE [LARGE SCALE GENOMIC DNA]</scope>
    <source>
        <strain evidence="1 2">BT683</strain>
    </source>
</reference>
<organism evidence="1 2">
    <name type="scientific">Hymenobacter jeongseonensis</name>
    <dbReference type="NCBI Taxonomy" id="2791027"/>
    <lineage>
        <taxon>Bacteria</taxon>
        <taxon>Pseudomonadati</taxon>
        <taxon>Bacteroidota</taxon>
        <taxon>Cytophagia</taxon>
        <taxon>Cytophagales</taxon>
        <taxon>Hymenobacteraceae</taxon>
        <taxon>Hymenobacter</taxon>
    </lineage>
</organism>
<accession>A0ABS0IIN9</accession>
<proteinExistence type="predicted"/>
<evidence type="ECO:0000313" key="2">
    <source>
        <dbReference type="Proteomes" id="UP000597617"/>
    </source>
</evidence>
<sequence length="222" mass="25016">MKSFLPHRLAFFLVGTLGLIHCQPNAEQNARFSQASTLTDTIEVTSYSFERENSAALADWKGFQDGDEFIALPPDWRDTVQGQTLVIAPGKNQGGYEVLTFARFDREGDNRAESERLGQQAARSAFSPFAVRGDTLKELVFERGFGYERNADLAKQGTDYQGYCLLYANDSTFYKYTLILSKQRLRAYDGNLISDIVGNLKIGNKYVFRTENPVQKIIVLNP</sequence>
<comment type="caution">
    <text evidence="1">The sequence shown here is derived from an EMBL/GenBank/DDBJ whole genome shotgun (WGS) entry which is preliminary data.</text>
</comment>
<dbReference type="EMBL" id="JADQDQ010000004">
    <property type="protein sequence ID" value="MBF9237665.1"/>
    <property type="molecule type" value="Genomic_DNA"/>
</dbReference>
<evidence type="ECO:0000313" key="1">
    <source>
        <dbReference type="EMBL" id="MBF9237665.1"/>
    </source>
</evidence>
<dbReference type="RefSeq" id="WP_196282055.1">
    <property type="nucleotide sequence ID" value="NZ_JADQDQ010000004.1"/>
</dbReference>